<feature type="transmembrane region" description="Helical" evidence="11">
    <location>
        <begin position="202"/>
        <end position="220"/>
    </location>
</feature>
<evidence type="ECO:0000256" key="6">
    <source>
        <dbReference type="ARBA" id="ARBA00022692"/>
    </source>
</evidence>
<feature type="transmembrane region" description="Helical" evidence="11">
    <location>
        <begin position="144"/>
        <end position="164"/>
    </location>
</feature>
<keyword evidence="9 11" id="KW-0472">Membrane</keyword>
<evidence type="ECO:0000256" key="2">
    <source>
        <dbReference type="ARBA" id="ARBA00004687"/>
    </source>
</evidence>
<keyword evidence="13" id="KW-1185">Reference proteome</keyword>
<evidence type="ECO:0000256" key="7">
    <source>
        <dbReference type="ARBA" id="ARBA00022824"/>
    </source>
</evidence>
<protein>
    <recommendedName>
        <fullName evidence="14">Integral membrane protein</fullName>
    </recommendedName>
</protein>
<feature type="transmembrane region" description="Helical" evidence="11">
    <location>
        <begin position="373"/>
        <end position="390"/>
    </location>
</feature>
<evidence type="ECO:0000256" key="1">
    <source>
        <dbReference type="ARBA" id="ARBA00004477"/>
    </source>
</evidence>
<dbReference type="PANTHER" id="PTHR12468">
    <property type="entry name" value="GPI MANNOSYLTRANSFERASE 2"/>
    <property type="match status" value="1"/>
</dbReference>
<proteinExistence type="predicted"/>
<gene>
    <name evidence="12" type="ORF">JGB26_07145</name>
</gene>
<dbReference type="Proteomes" id="UP000634780">
    <property type="component" value="Unassembled WGS sequence"/>
</dbReference>
<feature type="region of interest" description="Disordered" evidence="10">
    <location>
        <begin position="1"/>
        <end position="31"/>
    </location>
</feature>
<comment type="caution">
    <text evidence="12">The sequence shown here is derived from an EMBL/GenBank/DDBJ whole genome shotgun (WGS) entry which is preliminary data.</text>
</comment>
<reference evidence="12 13" key="1">
    <citation type="submission" date="2020-12" db="EMBL/GenBank/DDBJ databases">
        <title>Streptomyces typhae sp. nov., a novel endophytic actinomycete isolated from the root of cattail pollen (Typha angustifolia L.).</title>
        <authorList>
            <person name="Peng C."/>
            <person name="Liu C."/>
        </authorList>
    </citation>
    <scope>NUCLEOTIDE SEQUENCE [LARGE SCALE GENOMIC DNA]</scope>
    <source>
        <strain evidence="12 13">JCM 4753</strain>
    </source>
</reference>
<keyword evidence="4" id="KW-0328">Glycosyltransferase</keyword>
<dbReference type="Pfam" id="PF04188">
    <property type="entry name" value="Mannosyl_trans2"/>
    <property type="match status" value="1"/>
</dbReference>
<evidence type="ECO:0000313" key="12">
    <source>
        <dbReference type="EMBL" id="MBJ3806897.1"/>
    </source>
</evidence>
<evidence type="ECO:0000256" key="9">
    <source>
        <dbReference type="ARBA" id="ARBA00023136"/>
    </source>
</evidence>
<evidence type="ECO:0000256" key="5">
    <source>
        <dbReference type="ARBA" id="ARBA00022679"/>
    </source>
</evidence>
<feature type="transmembrane region" description="Helical" evidence="11">
    <location>
        <begin position="281"/>
        <end position="299"/>
    </location>
</feature>
<feature type="compositionally biased region" description="Low complexity" evidence="10">
    <location>
        <begin position="1"/>
        <end position="14"/>
    </location>
</feature>
<keyword evidence="3" id="KW-0337">GPI-anchor biosynthesis</keyword>
<evidence type="ECO:0000256" key="10">
    <source>
        <dbReference type="SAM" id="MobiDB-lite"/>
    </source>
</evidence>
<feature type="transmembrane region" description="Helical" evidence="11">
    <location>
        <begin position="54"/>
        <end position="77"/>
    </location>
</feature>
<dbReference type="PANTHER" id="PTHR12468:SF2">
    <property type="entry name" value="GPI MANNOSYLTRANSFERASE 2"/>
    <property type="match status" value="1"/>
</dbReference>
<evidence type="ECO:0008006" key="14">
    <source>
        <dbReference type="Google" id="ProtNLM"/>
    </source>
</evidence>
<accession>A0ABS0X143</accession>
<evidence type="ECO:0000256" key="3">
    <source>
        <dbReference type="ARBA" id="ARBA00022502"/>
    </source>
</evidence>
<name>A0ABS0X143_9ACTN</name>
<feature type="transmembrane region" description="Helical" evidence="11">
    <location>
        <begin position="240"/>
        <end position="269"/>
    </location>
</feature>
<evidence type="ECO:0000256" key="8">
    <source>
        <dbReference type="ARBA" id="ARBA00022989"/>
    </source>
</evidence>
<comment type="pathway">
    <text evidence="2">Glycolipid biosynthesis; glycosylphosphatidylinositol-anchor biosynthesis.</text>
</comment>
<feature type="transmembrane region" description="Helical" evidence="11">
    <location>
        <begin position="345"/>
        <end position="366"/>
    </location>
</feature>
<keyword evidence="8 11" id="KW-1133">Transmembrane helix</keyword>
<evidence type="ECO:0000313" key="13">
    <source>
        <dbReference type="Proteomes" id="UP000634780"/>
    </source>
</evidence>
<keyword evidence="5" id="KW-0808">Transferase</keyword>
<dbReference type="RefSeq" id="WP_190116059.1">
    <property type="nucleotide sequence ID" value="NZ_BMVR01000005.1"/>
</dbReference>
<sequence length="442" mass="48109">MPAAPAPASTATRPSPRPPWPDVRAPERRRRRLPGGGRAVLRRLVGRLDGTDRFVLQVYVCTRVGLFVTGYCVGWLFPANSRAKRAPGLLSVWEQWDWTHFRHIAEYGYFGPAPGYADGLENEEAFFPGFPLALRAVHAVVPDWVAAGLVISLGSGAVAMLALARVARLAGAGRGAGQGAAVPLPGVGAGVGVGVDAVARRAVLVVLLSPCAVFLAAGYSESLFLAFALPAWLAARSGRWPLAATLAACATATRVSGLFLAAALAVDFLLARDGRRDWRRLPWLTLPALPALAYTLYLYDRTGDWMAWKHAQERGWYRTFHPPWEAWGNTWGAAFDGRYATGYALMSQAELAAMVVGLALLGGLLWRRRWPEAVYIALNLWALGTSYWYTSVPRATLLWWPLWTGLAVWSLRAPWRAYAGLCVLAPLSTLFAVTFLSGRWAG</sequence>
<comment type="subcellular location">
    <subcellularLocation>
        <location evidence="1">Endoplasmic reticulum membrane</location>
        <topology evidence="1">Multi-pass membrane protein</topology>
    </subcellularLocation>
</comment>
<organism evidence="12 13">
    <name type="scientific">Streptomyces flavofungini</name>
    <dbReference type="NCBI Taxonomy" id="68200"/>
    <lineage>
        <taxon>Bacteria</taxon>
        <taxon>Bacillati</taxon>
        <taxon>Actinomycetota</taxon>
        <taxon>Actinomycetes</taxon>
        <taxon>Kitasatosporales</taxon>
        <taxon>Streptomycetaceae</taxon>
        <taxon>Streptomyces</taxon>
    </lineage>
</organism>
<evidence type="ECO:0000256" key="11">
    <source>
        <dbReference type="SAM" id="Phobius"/>
    </source>
</evidence>
<dbReference type="InterPro" id="IPR007315">
    <property type="entry name" value="PIG-V/Gpi18"/>
</dbReference>
<keyword evidence="6 11" id="KW-0812">Transmembrane</keyword>
<feature type="transmembrane region" description="Helical" evidence="11">
    <location>
        <begin position="415"/>
        <end position="436"/>
    </location>
</feature>
<evidence type="ECO:0000256" key="4">
    <source>
        <dbReference type="ARBA" id="ARBA00022676"/>
    </source>
</evidence>
<keyword evidence="7" id="KW-0256">Endoplasmic reticulum</keyword>
<dbReference type="EMBL" id="JAEKOZ010000003">
    <property type="protein sequence ID" value="MBJ3806897.1"/>
    <property type="molecule type" value="Genomic_DNA"/>
</dbReference>